<proteinExistence type="predicted"/>
<evidence type="ECO:0000313" key="2">
    <source>
        <dbReference type="EMBL" id="RCX32718.1"/>
    </source>
</evidence>
<keyword evidence="1" id="KW-0732">Signal</keyword>
<protein>
    <submittedName>
        <fullName evidence="2">Uncharacterized protein (TIGR02001 family)</fullName>
    </submittedName>
</protein>
<accession>A0A369CHH0</accession>
<sequence>MIKKTLPLAVGLLLSAGAAQAELSANIGVTSDYVWRGVTQSDNGPAVQGGVDWSHDSGFYLGTWASNVKFGDDTGHELDLYGGYGGSVGEFGYDVGLFYYTYPSSWDANFLELGVSASYLMFNAGLNYTLASEVDDGAFTEGDLYYYAGLSFDLPQEFSLGFTVGHYDFDYSGADDYTHYQVDLGKSAGDFGDFTLSLSQAEEEAGNPNGDDVIAFVSWSKSF</sequence>
<dbReference type="Proteomes" id="UP000252707">
    <property type="component" value="Unassembled WGS sequence"/>
</dbReference>
<comment type="caution">
    <text evidence="2">The sequence shown here is derived from an EMBL/GenBank/DDBJ whole genome shotgun (WGS) entry which is preliminary data.</text>
</comment>
<dbReference type="Pfam" id="PF09694">
    <property type="entry name" value="Gcw_chp"/>
    <property type="match status" value="1"/>
</dbReference>
<dbReference type="RefSeq" id="WP_114277637.1">
    <property type="nucleotide sequence ID" value="NZ_QPJY01000001.1"/>
</dbReference>
<dbReference type="InterPro" id="IPR010239">
    <property type="entry name" value="CHP02001"/>
</dbReference>
<dbReference type="AlphaFoldDB" id="A0A369CHH0"/>
<dbReference type="NCBIfam" id="TIGR02001">
    <property type="entry name" value="gcw_chp"/>
    <property type="match status" value="1"/>
</dbReference>
<reference evidence="2 3" key="1">
    <citation type="submission" date="2018-07" db="EMBL/GenBank/DDBJ databases">
        <title>Genomic Encyclopedia of Type Strains, Phase IV (KMG-IV): sequencing the most valuable type-strain genomes for metagenomic binning, comparative biology and taxonomic classification.</title>
        <authorList>
            <person name="Goeker M."/>
        </authorList>
    </citation>
    <scope>NUCLEOTIDE SEQUENCE [LARGE SCALE GENOMIC DNA]</scope>
    <source>
        <strain evidence="2 3">DSM 26407</strain>
    </source>
</reference>
<evidence type="ECO:0000256" key="1">
    <source>
        <dbReference type="SAM" id="SignalP"/>
    </source>
</evidence>
<organism evidence="2 3">
    <name type="scientific">Thioalbus denitrificans</name>
    <dbReference type="NCBI Taxonomy" id="547122"/>
    <lineage>
        <taxon>Bacteria</taxon>
        <taxon>Pseudomonadati</taxon>
        <taxon>Pseudomonadota</taxon>
        <taxon>Gammaproteobacteria</taxon>
        <taxon>Chromatiales</taxon>
        <taxon>Ectothiorhodospiraceae</taxon>
        <taxon>Thioalbus</taxon>
    </lineage>
</organism>
<dbReference type="EMBL" id="QPJY01000001">
    <property type="protein sequence ID" value="RCX32718.1"/>
    <property type="molecule type" value="Genomic_DNA"/>
</dbReference>
<dbReference type="OrthoDB" id="9793561at2"/>
<feature type="chain" id="PRO_5016629039" evidence="1">
    <location>
        <begin position="22"/>
        <end position="223"/>
    </location>
</feature>
<keyword evidence="3" id="KW-1185">Reference proteome</keyword>
<feature type="signal peptide" evidence="1">
    <location>
        <begin position="1"/>
        <end position="21"/>
    </location>
</feature>
<name>A0A369CHH0_9GAMM</name>
<gene>
    <name evidence="2" type="ORF">DFQ59_10115</name>
</gene>
<evidence type="ECO:0000313" key="3">
    <source>
        <dbReference type="Proteomes" id="UP000252707"/>
    </source>
</evidence>